<gene>
    <name evidence="2" type="ORF">EWH70_25490</name>
</gene>
<dbReference type="InterPro" id="IPR017850">
    <property type="entry name" value="Alkaline_phosphatase_core_sf"/>
</dbReference>
<sequence>MTRGRAATALAALLVFAALVLPATEENLNPLAFLRLPVEGLLAAVLVLVLPERVRRVAVVACGVLAGVVAILKIADLGFDAVLNRPFDLVLDWYLLGPAVDYLDVTLGAAAAVGAVVAAVLLAAGLLVLTTWAALRLSRVAVRHRTTTARAVLLLAVVSILVTVPGLPLVSTSSATVAADHVRQVQAGLHDQRVFAEQAAGDPFRDVAGERLLTALRGKDVLITFVESYGRSALEHPELAPRIGPALDAGTTRLRAAGYGSRSGFLTSPVAGAGSWLAQATLLSGLWIDNQLRYHTLLASDRLTLGGAFRRARWRAVGVLPGITEAWPEGRFFDYDRIYAAGDLGYRGPRFGYATMPDQYTLATFQRTERQAPGRGPLMAAIPLVTSHSPWPAAPRPVPWDAVGDGAVFHSMPASDNQRMDSIFGSEPAAVRADYAQSLRYSLDTVVSYVETHGDDNLVVVMVGDHQPAQFVTGDNAGKDVPVSIITRDREVLDRISGWAWEDGLKPGPRAPVWPMSAFRDRFLTAFGPPAA</sequence>
<dbReference type="Gene3D" id="3.40.720.10">
    <property type="entry name" value="Alkaline Phosphatase, subunit A"/>
    <property type="match status" value="1"/>
</dbReference>
<feature type="transmembrane region" description="Helical" evidence="1">
    <location>
        <begin position="32"/>
        <end position="50"/>
    </location>
</feature>
<name>A0A4Q7J2S5_9PSEU</name>
<comment type="caution">
    <text evidence="2">The sequence shown here is derived from an EMBL/GenBank/DDBJ whole genome shotgun (WGS) entry which is preliminary data.</text>
</comment>
<feature type="transmembrane region" description="Helical" evidence="1">
    <location>
        <begin position="147"/>
        <end position="167"/>
    </location>
</feature>
<accession>A0A4Q7J2S5</accession>
<keyword evidence="1" id="KW-1133">Transmembrane helix</keyword>
<dbReference type="EMBL" id="SFCC01000013">
    <property type="protein sequence ID" value="RZQ61227.1"/>
    <property type="molecule type" value="Genomic_DNA"/>
</dbReference>
<dbReference type="RefSeq" id="WP_130478041.1">
    <property type="nucleotide sequence ID" value="NZ_SFCC01000013.1"/>
</dbReference>
<feature type="transmembrane region" description="Helical" evidence="1">
    <location>
        <begin position="57"/>
        <end position="75"/>
    </location>
</feature>
<feature type="transmembrane region" description="Helical" evidence="1">
    <location>
        <begin position="109"/>
        <end position="135"/>
    </location>
</feature>
<dbReference type="AlphaFoldDB" id="A0A4Q7J2S5"/>
<evidence type="ECO:0000256" key="1">
    <source>
        <dbReference type="SAM" id="Phobius"/>
    </source>
</evidence>
<dbReference type="OrthoDB" id="1376015at2"/>
<reference evidence="2 3" key="1">
    <citation type="submission" date="2019-02" db="EMBL/GenBank/DDBJ databases">
        <title>Draft genome sequence of Amycolatopsis sp. 8-3EHSu isolated from roots of Suaeda maritima.</title>
        <authorList>
            <person name="Duangmal K."/>
            <person name="Chantavorakit T."/>
        </authorList>
    </citation>
    <scope>NUCLEOTIDE SEQUENCE [LARGE SCALE GENOMIC DNA]</scope>
    <source>
        <strain evidence="2 3">8-3EHSu</strain>
    </source>
</reference>
<protein>
    <submittedName>
        <fullName evidence="2">Sulfatase</fullName>
    </submittedName>
</protein>
<evidence type="ECO:0000313" key="2">
    <source>
        <dbReference type="EMBL" id="RZQ61227.1"/>
    </source>
</evidence>
<organism evidence="2 3">
    <name type="scientific">Amycolatopsis suaedae</name>
    <dbReference type="NCBI Taxonomy" id="2510978"/>
    <lineage>
        <taxon>Bacteria</taxon>
        <taxon>Bacillati</taxon>
        <taxon>Actinomycetota</taxon>
        <taxon>Actinomycetes</taxon>
        <taxon>Pseudonocardiales</taxon>
        <taxon>Pseudonocardiaceae</taxon>
        <taxon>Amycolatopsis</taxon>
    </lineage>
</organism>
<proteinExistence type="predicted"/>
<evidence type="ECO:0000313" key="3">
    <source>
        <dbReference type="Proteomes" id="UP000292003"/>
    </source>
</evidence>
<dbReference type="Proteomes" id="UP000292003">
    <property type="component" value="Unassembled WGS sequence"/>
</dbReference>
<keyword evidence="3" id="KW-1185">Reference proteome</keyword>
<dbReference type="SUPFAM" id="SSF53649">
    <property type="entry name" value="Alkaline phosphatase-like"/>
    <property type="match status" value="1"/>
</dbReference>
<keyword evidence="1" id="KW-0472">Membrane</keyword>
<keyword evidence="1" id="KW-0812">Transmembrane</keyword>